<feature type="transmembrane region" description="Helical" evidence="1">
    <location>
        <begin position="45"/>
        <end position="65"/>
    </location>
</feature>
<protein>
    <submittedName>
        <fullName evidence="2">Putative secreted protein</fullName>
    </submittedName>
</protein>
<proteinExistence type="predicted"/>
<name>A0A6M2DUP7_XENCH</name>
<sequence length="71" mass="8029">MAVQPKRSCLAVVSVLWSSEPYDRLRLGFLKDTNFSFDTKTTYYLMRLSSISLVIFSGLLLSFLVNSSSDL</sequence>
<keyword evidence="1" id="KW-0472">Membrane</keyword>
<keyword evidence="1" id="KW-0812">Transmembrane</keyword>
<organism evidence="2">
    <name type="scientific">Xenopsylla cheopis</name>
    <name type="common">Oriental rat flea</name>
    <name type="synonym">Pulex cheopis</name>
    <dbReference type="NCBI Taxonomy" id="163159"/>
    <lineage>
        <taxon>Eukaryota</taxon>
        <taxon>Metazoa</taxon>
        <taxon>Ecdysozoa</taxon>
        <taxon>Arthropoda</taxon>
        <taxon>Hexapoda</taxon>
        <taxon>Insecta</taxon>
        <taxon>Pterygota</taxon>
        <taxon>Neoptera</taxon>
        <taxon>Endopterygota</taxon>
        <taxon>Siphonaptera</taxon>
        <taxon>Pulicidae</taxon>
        <taxon>Xenopsyllinae</taxon>
        <taxon>Xenopsylla</taxon>
    </lineage>
</organism>
<reference evidence="2" key="1">
    <citation type="submission" date="2020-03" db="EMBL/GenBank/DDBJ databases">
        <title>Transcriptomic Profiling of the Digestive Tract of the Rat Flea, Xenopsylla cheopis, Following Blood Feeding and Infection with Yersinia pestis.</title>
        <authorList>
            <person name="Bland D.M."/>
            <person name="Martens C.A."/>
            <person name="Virtaneva K."/>
            <person name="Kanakabandi K."/>
            <person name="Long D."/>
            <person name="Rosenke R."/>
            <person name="Saturday G.A."/>
            <person name="Hoyt F.H."/>
            <person name="Bruno D.P."/>
            <person name="Ribeiro J.M.C."/>
            <person name="Hinnebusch J."/>
        </authorList>
    </citation>
    <scope>NUCLEOTIDE SEQUENCE</scope>
</reference>
<keyword evidence="1" id="KW-1133">Transmembrane helix</keyword>
<dbReference type="AlphaFoldDB" id="A0A6M2DUP7"/>
<evidence type="ECO:0000313" key="2">
    <source>
        <dbReference type="EMBL" id="NOV50076.1"/>
    </source>
</evidence>
<evidence type="ECO:0000256" key="1">
    <source>
        <dbReference type="SAM" id="Phobius"/>
    </source>
</evidence>
<dbReference type="EMBL" id="GIIL01006350">
    <property type="protein sequence ID" value="NOV50076.1"/>
    <property type="molecule type" value="Transcribed_RNA"/>
</dbReference>
<accession>A0A6M2DUP7</accession>